<accession>A0A2S6C863</accession>
<gene>
    <name evidence="2" type="ORF">CBER1_03614</name>
</gene>
<organism evidence="2 3">
    <name type="scientific">Cercospora berteroae</name>
    <dbReference type="NCBI Taxonomy" id="357750"/>
    <lineage>
        <taxon>Eukaryota</taxon>
        <taxon>Fungi</taxon>
        <taxon>Dikarya</taxon>
        <taxon>Ascomycota</taxon>
        <taxon>Pezizomycotina</taxon>
        <taxon>Dothideomycetes</taxon>
        <taxon>Dothideomycetidae</taxon>
        <taxon>Mycosphaerellales</taxon>
        <taxon>Mycosphaerellaceae</taxon>
        <taxon>Cercospora</taxon>
    </lineage>
</organism>
<evidence type="ECO:0000256" key="1">
    <source>
        <dbReference type="SAM" id="MobiDB-lite"/>
    </source>
</evidence>
<dbReference type="AlphaFoldDB" id="A0A2S6C863"/>
<comment type="caution">
    <text evidence="2">The sequence shown here is derived from an EMBL/GenBank/DDBJ whole genome shotgun (WGS) entry which is preliminary data.</text>
</comment>
<dbReference type="OrthoDB" id="10456162at2759"/>
<feature type="compositionally biased region" description="Basic and acidic residues" evidence="1">
    <location>
        <begin position="36"/>
        <end position="65"/>
    </location>
</feature>
<dbReference type="Proteomes" id="UP000237631">
    <property type="component" value="Unassembled WGS sequence"/>
</dbReference>
<feature type="region of interest" description="Disordered" evidence="1">
    <location>
        <begin position="14"/>
        <end position="65"/>
    </location>
</feature>
<evidence type="ECO:0000313" key="2">
    <source>
        <dbReference type="EMBL" id="PPJ55928.1"/>
    </source>
</evidence>
<dbReference type="EMBL" id="PNEN01000528">
    <property type="protein sequence ID" value="PPJ55928.1"/>
    <property type="molecule type" value="Genomic_DNA"/>
</dbReference>
<sequence length="274" mass="30573">MGFKARAQNLLKRLQGTKDVHKKDGIAGHTVSSSSHSDDIKRGAKRSEAEDCTSKSRKITDPNKSHLDNIAASLSQMPPESKLHPTRRGISQVSFSHCLRSLPAELQMQILPDCLKKFCITINPGEIRTWATGNQVPGSSTFYDQWATYAEIQAEHGLDMALCRAVFYSKNSFTLNYTQTVAVEECMECFEVSNPRDVPMHIDPGTKIASWNFRRWLRDVEDVAGKDGAQPGEYVTKIGFVRFCWKSLRVLVEVVRIGNMGGVEVGGDCEWECG</sequence>
<reference evidence="3" key="1">
    <citation type="journal article" date="2017" name="bioRxiv">
        <title>Conservation of a gene cluster reveals novel cercosporin biosynthetic mechanisms and extends production to the genus Colletotrichum.</title>
        <authorList>
            <person name="de Jonge R."/>
            <person name="Ebert M.K."/>
            <person name="Huitt-Roehl C.R."/>
            <person name="Pal P."/>
            <person name="Suttle J.C."/>
            <person name="Spanner R.E."/>
            <person name="Neubauer J.D."/>
            <person name="Jurick W.M.II."/>
            <person name="Stott K.A."/>
            <person name="Secor G.A."/>
            <person name="Thomma B.P.H.J."/>
            <person name="Van de Peer Y."/>
            <person name="Townsend C.A."/>
            <person name="Bolton M.D."/>
        </authorList>
    </citation>
    <scope>NUCLEOTIDE SEQUENCE [LARGE SCALE GENOMIC DNA]</scope>
    <source>
        <strain evidence="3">CBS538.71</strain>
    </source>
</reference>
<keyword evidence="3" id="KW-1185">Reference proteome</keyword>
<feature type="compositionally biased region" description="Basic and acidic residues" evidence="1">
    <location>
        <begin position="16"/>
        <end position="26"/>
    </location>
</feature>
<evidence type="ECO:0000313" key="3">
    <source>
        <dbReference type="Proteomes" id="UP000237631"/>
    </source>
</evidence>
<protein>
    <submittedName>
        <fullName evidence="2">Uncharacterized protein</fullName>
    </submittedName>
</protein>
<proteinExistence type="predicted"/>
<name>A0A2S6C863_9PEZI</name>